<reference evidence="2" key="1">
    <citation type="journal article" date="2019" name="Int. J. Syst. Evol. Microbiol.">
        <title>The Global Catalogue of Microorganisms (GCM) 10K type strain sequencing project: providing services to taxonomists for standard genome sequencing and annotation.</title>
        <authorList>
            <consortium name="The Broad Institute Genomics Platform"/>
            <consortium name="The Broad Institute Genome Sequencing Center for Infectious Disease"/>
            <person name="Wu L."/>
            <person name="Ma J."/>
        </authorList>
    </citation>
    <scope>NUCLEOTIDE SEQUENCE [LARGE SCALE GENOMIC DNA]</scope>
    <source>
        <strain evidence="2">JCM 4087</strain>
    </source>
</reference>
<organism evidence="1 2">
    <name type="scientific">Acidicapsa dinghuensis</name>
    <dbReference type="NCBI Taxonomy" id="2218256"/>
    <lineage>
        <taxon>Bacteria</taxon>
        <taxon>Pseudomonadati</taxon>
        <taxon>Acidobacteriota</taxon>
        <taxon>Terriglobia</taxon>
        <taxon>Terriglobales</taxon>
        <taxon>Acidobacteriaceae</taxon>
        <taxon>Acidicapsa</taxon>
    </lineage>
</organism>
<evidence type="ECO:0000313" key="1">
    <source>
        <dbReference type="EMBL" id="MFC5865086.1"/>
    </source>
</evidence>
<dbReference type="RefSeq" id="WP_263331989.1">
    <property type="nucleotide sequence ID" value="NZ_JAGSYH010000001.1"/>
</dbReference>
<keyword evidence="2" id="KW-1185">Reference proteome</keyword>
<dbReference type="EMBL" id="JBHSPH010000010">
    <property type="protein sequence ID" value="MFC5865086.1"/>
    <property type="molecule type" value="Genomic_DNA"/>
</dbReference>
<protein>
    <submittedName>
        <fullName evidence="1">Uncharacterized protein</fullName>
    </submittedName>
</protein>
<sequence>MATEAAGGKNGLNILVEIERTAHRLFFGSVTSGKEAGNQQQAP</sequence>
<accession>A0ABW1ELE5</accession>
<name>A0ABW1ELE5_9BACT</name>
<dbReference type="Proteomes" id="UP001596091">
    <property type="component" value="Unassembled WGS sequence"/>
</dbReference>
<evidence type="ECO:0000313" key="2">
    <source>
        <dbReference type="Proteomes" id="UP001596091"/>
    </source>
</evidence>
<proteinExistence type="predicted"/>
<comment type="caution">
    <text evidence="1">The sequence shown here is derived from an EMBL/GenBank/DDBJ whole genome shotgun (WGS) entry which is preliminary data.</text>
</comment>
<gene>
    <name evidence="1" type="ORF">ACFPT7_22455</name>
</gene>